<organism evidence="3 4">
    <name type="scientific">Prunus dulcis</name>
    <name type="common">Almond</name>
    <name type="synonym">Amygdalus dulcis</name>
    <dbReference type="NCBI Taxonomy" id="3755"/>
    <lineage>
        <taxon>Eukaryota</taxon>
        <taxon>Viridiplantae</taxon>
        <taxon>Streptophyta</taxon>
        <taxon>Embryophyta</taxon>
        <taxon>Tracheophyta</taxon>
        <taxon>Spermatophyta</taxon>
        <taxon>Magnoliopsida</taxon>
        <taxon>eudicotyledons</taxon>
        <taxon>Gunneridae</taxon>
        <taxon>Pentapetalae</taxon>
        <taxon>rosids</taxon>
        <taxon>fabids</taxon>
        <taxon>Rosales</taxon>
        <taxon>Rosaceae</taxon>
        <taxon>Amygdaloideae</taxon>
        <taxon>Amygdaleae</taxon>
        <taxon>Prunus</taxon>
    </lineage>
</organism>
<feature type="compositionally biased region" description="Polar residues" evidence="1">
    <location>
        <begin position="98"/>
        <end position="107"/>
    </location>
</feature>
<dbReference type="Pfam" id="PF03140">
    <property type="entry name" value="DUF247"/>
    <property type="match status" value="1"/>
</dbReference>
<feature type="region of interest" description="Disordered" evidence="1">
    <location>
        <begin position="51"/>
        <end position="141"/>
    </location>
</feature>
<evidence type="ECO:0000313" key="3">
    <source>
        <dbReference type="EMBL" id="KAI5318852.1"/>
    </source>
</evidence>
<feature type="compositionally biased region" description="Basic and acidic residues" evidence="1">
    <location>
        <begin position="376"/>
        <end position="404"/>
    </location>
</feature>
<evidence type="ECO:0000256" key="1">
    <source>
        <dbReference type="SAM" id="MobiDB-lite"/>
    </source>
</evidence>
<keyword evidence="2" id="KW-0812">Transmembrane</keyword>
<evidence type="ECO:0000256" key="2">
    <source>
        <dbReference type="SAM" id="Phobius"/>
    </source>
</evidence>
<feature type="compositionally biased region" description="Polar residues" evidence="1">
    <location>
        <begin position="114"/>
        <end position="127"/>
    </location>
</feature>
<keyword evidence="2" id="KW-0472">Membrane</keyword>
<proteinExistence type="predicted"/>
<dbReference type="PANTHER" id="PTHR31170">
    <property type="entry name" value="BNAC04G53230D PROTEIN"/>
    <property type="match status" value="1"/>
</dbReference>
<protein>
    <submittedName>
        <fullName evidence="3">Uncharacterized protein</fullName>
    </submittedName>
</protein>
<dbReference type="PANTHER" id="PTHR31170:SF20">
    <property type="entry name" value="DUF247 DOMAIN PROTEIN"/>
    <property type="match status" value="1"/>
</dbReference>
<accession>A0AAD4V734</accession>
<evidence type="ECO:0000313" key="4">
    <source>
        <dbReference type="Proteomes" id="UP001054821"/>
    </source>
</evidence>
<sequence>MRGRAHISGTPNRSGMTEIRPPDSRRLGAATIIKKGSGQWARLFPGKGRLFPWKWRHKASSSPKETSSTTDVRSASTNAGPAVENPNPGDQAAIPSESLASRETPSSGLPKEISMTTRRPPSPRESTNAAGPAAAAAVENPNPRDQVAILIEGKMQRTPPFSPDCAIYQVPERFRNGNEQHYKPRVVPIGPYHSYHGSFPQMQSYKLKYVEAFTSRNGLGFIDQCLGFVRSCEIRARRYYVEPIDLSSDDFSELMLVDAIFVLELILRYQFPQYIDDGDRIYHKPRMIADVFLDVVLLIENQIPFFLLEGLYDLVDSRYKGDLSFFVDLTHEFLKGYVKIDDFPGDHAPVPRVDHGVKHFVDFIRYYYLPPPAVEGENHDRPMEGENHDRPREGENPGVHPRVEEIPPSVTVLDEGENSGVHPRVEEIPPSVTVLDDAGVQFVTRRTTFSLDIQFNNGSLIIPNFRVDDWTETLFRNLIAFEQCHDHQMKYISQFIFLMGGMIKTSKDVDLLIGHGIISSMLGSNDDLSTLFNCIGQGVAVNSKTYRYLDLSQRLNAYCKARWHRWKAILNRDYFNTPWKLASTIAAIILLVLTLIQTVCSILSR</sequence>
<keyword evidence="4" id="KW-1185">Reference proteome</keyword>
<gene>
    <name evidence="3" type="ORF">L3X38_038560</name>
</gene>
<keyword evidence="2" id="KW-1133">Transmembrane helix</keyword>
<reference evidence="3 4" key="1">
    <citation type="journal article" date="2022" name="G3 (Bethesda)">
        <title>Whole-genome sequence and methylome profiling of the almond [Prunus dulcis (Mill.) D.A. Webb] cultivar 'Nonpareil'.</title>
        <authorList>
            <person name="D'Amico-Willman K.M."/>
            <person name="Ouma W.Z."/>
            <person name="Meulia T."/>
            <person name="Sideli G.M."/>
            <person name="Gradziel T.M."/>
            <person name="Fresnedo-Ramirez J."/>
        </authorList>
    </citation>
    <scope>NUCLEOTIDE SEQUENCE [LARGE SCALE GENOMIC DNA]</scope>
    <source>
        <strain evidence="3">Clone GOH B32 T37-40</strain>
    </source>
</reference>
<dbReference type="AlphaFoldDB" id="A0AAD4V734"/>
<name>A0AAD4V734_PRUDU</name>
<feature type="compositionally biased region" description="Low complexity" evidence="1">
    <location>
        <begin position="128"/>
        <end position="141"/>
    </location>
</feature>
<dbReference type="Proteomes" id="UP001054821">
    <property type="component" value="Chromosome 7"/>
</dbReference>
<dbReference type="EMBL" id="JAJFAZ020000007">
    <property type="protein sequence ID" value="KAI5318852.1"/>
    <property type="molecule type" value="Genomic_DNA"/>
</dbReference>
<comment type="caution">
    <text evidence="3">The sequence shown here is derived from an EMBL/GenBank/DDBJ whole genome shotgun (WGS) entry which is preliminary data.</text>
</comment>
<feature type="region of interest" description="Disordered" evidence="1">
    <location>
        <begin position="1"/>
        <end position="26"/>
    </location>
</feature>
<feature type="compositionally biased region" description="Polar residues" evidence="1">
    <location>
        <begin position="60"/>
        <end position="79"/>
    </location>
</feature>
<feature type="region of interest" description="Disordered" evidence="1">
    <location>
        <begin position="375"/>
        <end position="404"/>
    </location>
</feature>
<dbReference type="InterPro" id="IPR004158">
    <property type="entry name" value="DUF247_pln"/>
</dbReference>
<feature type="transmembrane region" description="Helical" evidence="2">
    <location>
        <begin position="581"/>
        <end position="603"/>
    </location>
</feature>